<organism evidence="3 5">
    <name type="scientific">Stutzerimonas balearica DSM 6083</name>
    <dbReference type="NCBI Taxonomy" id="1123016"/>
    <lineage>
        <taxon>Bacteria</taxon>
        <taxon>Pseudomonadati</taxon>
        <taxon>Pseudomonadota</taxon>
        <taxon>Gammaproteobacteria</taxon>
        <taxon>Pseudomonadales</taxon>
        <taxon>Pseudomonadaceae</taxon>
        <taxon>Stutzerimonas</taxon>
    </lineage>
</organism>
<dbReference type="SUPFAM" id="SSF82649">
    <property type="entry name" value="SufE/NifU"/>
    <property type="match status" value="1"/>
</dbReference>
<dbReference type="Proteomes" id="UP000031271">
    <property type="component" value="Chromosome"/>
</dbReference>
<dbReference type="InterPro" id="IPR003808">
    <property type="entry name" value="Fe-S_metab-assoc_dom"/>
</dbReference>
<proteinExistence type="inferred from homology"/>
<dbReference type="KEGG" id="pbm:CL52_14010"/>
<protein>
    <submittedName>
        <fullName evidence="4">Cysteine desulfuration protein SufE</fullName>
    </submittedName>
    <submittedName>
        <fullName evidence="3">Fe-S metabolism protein SufE</fullName>
    </submittedName>
</protein>
<name>A0A8D3Y2I9_9GAMM</name>
<comment type="similarity">
    <text evidence="1">Belongs to the SufE family.</text>
</comment>
<evidence type="ECO:0000313" key="4">
    <source>
        <dbReference type="EMBL" id="SDM10967.1"/>
    </source>
</evidence>
<reference evidence="3 5" key="3">
    <citation type="journal article" name="Genome Announc.">
        <title>Complete Genome Sequence of Pseudomonas balearica DSM 6083T.</title>
        <authorList>
            <person name="Bennasar-Figueras A."/>
            <person name="Salva-Serra F."/>
            <person name="Jaen-Luchoro D."/>
            <person name="Segui C."/>
            <person name="Aliaga F."/>
            <person name="Busquets A."/>
            <person name="Gomila M."/>
            <person name="Moore E.R."/>
            <person name="Lalucat J."/>
        </authorList>
    </citation>
    <scope>NUCLEOTIDE SEQUENCE [LARGE SCALE GENOMIC DNA]</scope>
    <source>
        <strain evidence="5">DSM 6083</strain>
        <strain evidence="3">DSM6083</strain>
    </source>
</reference>
<dbReference type="GeneID" id="77261015"/>
<dbReference type="EMBL" id="CP007511">
    <property type="protein sequence ID" value="AJE16091.1"/>
    <property type="molecule type" value="Genomic_DNA"/>
</dbReference>
<sequence length="136" mass="15134">MNELPAAARETLADFAQAGSWEQRARLLMQRGERLAPLTDDERSEANRVAGCESQVWLVGERHEGCWQFRATSDARLLRGLLAVLLDRVNGLEAAQLEAVDVSDWFDRLGLGRQLSPSRSNGMNAVLARMRELTAV</sequence>
<evidence type="ECO:0000259" key="2">
    <source>
        <dbReference type="Pfam" id="PF02657"/>
    </source>
</evidence>
<feature type="domain" description="Fe-S metabolism associated" evidence="2">
    <location>
        <begin position="13"/>
        <end position="132"/>
    </location>
</feature>
<dbReference type="AlphaFoldDB" id="A0A8D3Y2I9"/>
<reference evidence="5" key="1">
    <citation type="submission" date="2014-03" db="EMBL/GenBank/DDBJ databases">
        <title>Complete genome of Pseudomonas balearica DSM 6083T, a sewage water isolate from an enrichment with 2-methylnaphthalene.</title>
        <authorList>
            <person name="Salva-Serra F."/>
            <person name="Jaen-Luchoro D."/>
            <person name="Busquets A."/>
            <person name="Pena A."/>
            <person name="Gomila M."/>
            <person name="Bosch R."/>
            <person name="Nogales B."/>
            <person name="Garcia-Valdes E."/>
            <person name="Lalucat J."/>
            <person name="Bennasar A."/>
        </authorList>
    </citation>
    <scope>NUCLEOTIDE SEQUENCE [LARGE SCALE GENOMIC DNA]</scope>
    <source>
        <strain evidence="5">DSM 6083</strain>
    </source>
</reference>
<dbReference type="RefSeq" id="WP_043221302.1">
    <property type="nucleotide sequence ID" value="NZ_CP007511.1"/>
</dbReference>
<dbReference type="PANTHER" id="PTHR43597:SF5">
    <property type="entry name" value="SUFE-LIKE PROTEIN 2, CHLOROPLASTIC"/>
    <property type="match status" value="1"/>
</dbReference>
<evidence type="ECO:0000256" key="1">
    <source>
        <dbReference type="ARBA" id="ARBA00010282"/>
    </source>
</evidence>
<dbReference type="PANTHER" id="PTHR43597">
    <property type="entry name" value="SULFUR ACCEPTOR PROTEIN CSDE"/>
    <property type="match status" value="1"/>
</dbReference>
<gene>
    <name evidence="3" type="ORF">CL52_14010</name>
    <name evidence="4" type="ORF">SAMN05660875_102281</name>
</gene>
<dbReference type="Proteomes" id="UP000182276">
    <property type="component" value="Unassembled WGS sequence"/>
</dbReference>
<accession>A0A8D3Y2I9</accession>
<evidence type="ECO:0000313" key="6">
    <source>
        <dbReference type="Proteomes" id="UP000182276"/>
    </source>
</evidence>
<keyword evidence="6" id="KW-1185">Reference proteome</keyword>
<dbReference type="Pfam" id="PF02657">
    <property type="entry name" value="SufE"/>
    <property type="match status" value="1"/>
</dbReference>
<evidence type="ECO:0000313" key="3">
    <source>
        <dbReference type="EMBL" id="AJE16091.1"/>
    </source>
</evidence>
<evidence type="ECO:0000313" key="5">
    <source>
        <dbReference type="Proteomes" id="UP000031271"/>
    </source>
</evidence>
<dbReference type="EMBL" id="FNHO01000002">
    <property type="protein sequence ID" value="SDM10967.1"/>
    <property type="molecule type" value="Genomic_DNA"/>
</dbReference>
<reference evidence="4 6" key="2">
    <citation type="submission" date="2016-10" db="EMBL/GenBank/DDBJ databases">
        <authorList>
            <person name="Varghese N."/>
            <person name="Submissions S."/>
        </authorList>
    </citation>
    <scope>NUCLEOTIDE SEQUENCE [LARGE SCALE GENOMIC DNA]</scope>
    <source>
        <strain evidence="4 6">DSM 6083</strain>
    </source>
</reference>
<dbReference type="Gene3D" id="3.90.1010.10">
    <property type="match status" value="1"/>
</dbReference>